<feature type="domain" description="CCA-adding enzyme C-terminal" evidence="12">
    <location>
        <begin position="314"/>
        <end position="449"/>
    </location>
</feature>
<evidence type="ECO:0000256" key="5">
    <source>
        <dbReference type="ARBA" id="ARBA00022723"/>
    </source>
</evidence>
<dbReference type="GO" id="GO:0008033">
    <property type="term" value="P:tRNA processing"/>
    <property type="evidence" value="ECO:0007669"/>
    <property type="project" value="UniProtKB-KW"/>
</dbReference>
<dbReference type="Gene3D" id="1.10.246.80">
    <property type="match status" value="1"/>
</dbReference>
<dbReference type="GO" id="GO:0000049">
    <property type="term" value="F:tRNA binding"/>
    <property type="evidence" value="ECO:0007669"/>
    <property type="project" value="TreeGrafter"/>
</dbReference>
<keyword evidence="6" id="KW-0547">Nucleotide-binding</keyword>
<proteinExistence type="inferred from homology"/>
<dbReference type="PANTHER" id="PTHR46173:SF1">
    <property type="entry name" value="CCA TRNA NUCLEOTIDYLTRANSFERASE 1, MITOCHONDRIAL"/>
    <property type="match status" value="1"/>
</dbReference>
<keyword evidence="3" id="KW-0819">tRNA processing</keyword>
<comment type="caution">
    <text evidence="13">The sequence shown here is derived from an EMBL/GenBank/DDBJ whole genome shotgun (WGS) entry which is preliminary data.</text>
</comment>
<evidence type="ECO:0000313" key="13">
    <source>
        <dbReference type="EMBL" id="RGM75425.1"/>
    </source>
</evidence>
<sequence length="462" mass="53556">MIINRKDIPEDAINILAKLNDVSEGYLVGGCVRDLLLGKRPHDFDITTKLRPNEIIELLRKNGYYCYGKGIEYGTVVAVGKYNEEFEITTYRSDSNYSDGRHPDTVEFSDNILEDLSRRDFTINAIAYNPISKEIIDRFGGINDLNNKRINAVGDANLRFKEDGLRILRALRFAIRFDYEISGSTKTAILRNIDKIDNISKERITNEFRKIFSYNKPVFNTFREYATIIKKIIPEIEPCIGFEQNNPYHHHDVYLHMLSVTDLCNTTDFCINMAALLHDIGKPNTYTQDEEGFGHFHGHPKKSLEITEKVLKNDFRITSKEYDKICKLVELHDMTFLPSEKVVKRNINKYGHEFIEDWCVLKKADRNDHLFPKGKDVRWYPQVEEIKKIYDDILLNESCCTLKDLQINGNDLISLGVPKGKEIGIILNDVLNKVIDDELYNEKETLVSYVESNYIEDIEKNL</sequence>
<gene>
    <name evidence="13" type="ORF">DXB99_02575</name>
</gene>
<dbReference type="InterPro" id="IPR032828">
    <property type="entry name" value="PolyA_RNA-bd"/>
</dbReference>
<evidence type="ECO:0000259" key="12">
    <source>
        <dbReference type="Pfam" id="PF13735"/>
    </source>
</evidence>
<feature type="domain" description="tRNA nucleotidyltransferase/poly(A) polymerase RNA and SrmB- binding" evidence="11">
    <location>
        <begin position="179"/>
        <end position="236"/>
    </location>
</feature>
<protein>
    <submittedName>
        <fullName evidence="13">CCA tRNA nucleotidyltransferase</fullName>
    </submittedName>
</protein>
<dbReference type="InterPro" id="IPR032810">
    <property type="entry name" value="CCA-adding_enz_C"/>
</dbReference>
<dbReference type="Pfam" id="PF12627">
    <property type="entry name" value="PolyA_pol_RNAbd"/>
    <property type="match status" value="1"/>
</dbReference>
<dbReference type="GO" id="GO:0046872">
    <property type="term" value="F:metal ion binding"/>
    <property type="evidence" value="ECO:0007669"/>
    <property type="project" value="UniProtKB-KW"/>
</dbReference>
<dbReference type="Pfam" id="PF13735">
    <property type="entry name" value="tRNA_NucTran2_2"/>
    <property type="match status" value="1"/>
</dbReference>
<evidence type="ECO:0000256" key="9">
    <source>
        <dbReference type="RuleBase" id="RU003953"/>
    </source>
</evidence>
<dbReference type="GO" id="GO:0016779">
    <property type="term" value="F:nucleotidyltransferase activity"/>
    <property type="evidence" value="ECO:0007669"/>
    <property type="project" value="UniProtKB-KW"/>
</dbReference>
<evidence type="ECO:0000256" key="4">
    <source>
        <dbReference type="ARBA" id="ARBA00022695"/>
    </source>
</evidence>
<dbReference type="InterPro" id="IPR043519">
    <property type="entry name" value="NT_sf"/>
</dbReference>
<dbReference type="SUPFAM" id="SSF81301">
    <property type="entry name" value="Nucleotidyltransferase"/>
    <property type="match status" value="1"/>
</dbReference>
<dbReference type="RefSeq" id="WP_117718183.1">
    <property type="nucleotide sequence ID" value="NZ_QSTP01000001.1"/>
</dbReference>
<keyword evidence="5" id="KW-0479">Metal-binding</keyword>
<dbReference type="Pfam" id="PF01743">
    <property type="entry name" value="PolyA_pol"/>
    <property type="match status" value="1"/>
</dbReference>
<evidence type="ECO:0000256" key="3">
    <source>
        <dbReference type="ARBA" id="ARBA00022694"/>
    </source>
</evidence>
<dbReference type="PANTHER" id="PTHR46173">
    <property type="entry name" value="CCA TRNA NUCLEOTIDYLTRANSFERASE 1, MITOCHONDRIAL"/>
    <property type="match status" value="1"/>
</dbReference>
<name>A0A3E4YL20_9FIRM</name>
<keyword evidence="2 9" id="KW-0808">Transferase</keyword>
<accession>A0A3E4YL20</accession>
<dbReference type="EMBL" id="QSTP01000001">
    <property type="protein sequence ID" value="RGM75425.1"/>
    <property type="molecule type" value="Genomic_DNA"/>
</dbReference>
<evidence type="ECO:0000256" key="2">
    <source>
        <dbReference type="ARBA" id="ARBA00022679"/>
    </source>
</evidence>
<dbReference type="InterPro" id="IPR002646">
    <property type="entry name" value="PolA_pol_head_dom"/>
</dbReference>
<dbReference type="AlphaFoldDB" id="A0A3E4YL20"/>
<evidence type="ECO:0000256" key="6">
    <source>
        <dbReference type="ARBA" id="ARBA00022741"/>
    </source>
</evidence>
<evidence type="ECO:0000256" key="7">
    <source>
        <dbReference type="ARBA" id="ARBA00022842"/>
    </source>
</evidence>
<dbReference type="Gene3D" id="1.10.3090.10">
    <property type="entry name" value="cca-adding enzyme, domain 2"/>
    <property type="match status" value="1"/>
</dbReference>
<organism evidence="13 14">
    <name type="scientific">Agathobacter rectalis</name>
    <dbReference type="NCBI Taxonomy" id="39491"/>
    <lineage>
        <taxon>Bacteria</taxon>
        <taxon>Bacillati</taxon>
        <taxon>Bacillota</taxon>
        <taxon>Clostridia</taxon>
        <taxon>Lachnospirales</taxon>
        <taxon>Lachnospiraceae</taxon>
        <taxon>Agathobacter</taxon>
    </lineage>
</organism>
<keyword evidence="7" id="KW-0460">Magnesium</keyword>
<keyword evidence="4" id="KW-0548">Nucleotidyltransferase</keyword>
<dbReference type="InterPro" id="IPR050264">
    <property type="entry name" value="Bact_CCA-adding_enz_type3_sf"/>
</dbReference>
<dbReference type="SUPFAM" id="SSF81891">
    <property type="entry name" value="Poly A polymerase C-terminal region-like"/>
    <property type="match status" value="1"/>
</dbReference>
<dbReference type="CDD" id="cd00077">
    <property type="entry name" value="HDc"/>
    <property type="match status" value="1"/>
</dbReference>
<dbReference type="Gene3D" id="3.30.460.10">
    <property type="entry name" value="Beta Polymerase, domain 2"/>
    <property type="match status" value="1"/>
</dbReference>
<dbReference type="GO" id="GO:0000166">
    <property type="term" value="F:nucleotide binding"/>
    <property type="evidence" value="ECO:0007669"/>
    <property type="project" value="UniProtKB-KW"/>
</dbReference>
<reference evidence="13 14" key="1">
    <citation type="submission" date="2018-08" db="EMBL/GenBank/DDBJ databases">
        <title>A genome reference for cultivated species of the human gut microbiota.</title>
        <authorList>
            <person name="Zou Y."/>
            <person name="Xue W."/>
            <person name="Luo G."/>
        </authorList>
    </citation>
    <scope>NUCLEOTIDE SEQUENCE [LARGE SCALE GENOMIC DNA]</scope>
    <source>
        <strain evidence="13 14">OM07-13</strain>
    </source>
</reference>
<feature type="domain" description="Poly A polymerase head" evidence="10">
    <location>
        <begin position="26"/>
        <end position="150"/>
    </location>
</feature>
<keyword evidence="8 9" id="KW-0694">RNA-binding</keyword>
<evidence type="ECO:0000313" key="14">
    <source>
        <dbReference type="Proteomes" id="UP000260758"/>
    </source>
</evidence>
<dbReference type="Proteomes" id="UP000260758">
    <property type="component" value="Unassembled WGS sequence"/>
</dbReference>
<evidence type="ECO:0000256" key="1">
    <source>
        <dbReference type="ARBA" id="ARBA00001946"/>
    </source>
</evidence>
<evidence type="ECO:0000259" key="11">
    <source>
        <dbReference type="Pfam" id="PF12627"/>
    </source>
</evidence>
<comment type="similarity">
    <text evidence="9">Belongs to the tRNA nucleotidyltransferase/poly(A) polymerase family.</text>
</comment>
<dbReference type="InterPro" id="IPR003607">
    <property type="entry name" value="HD/PDEase_dom"/>
</dbReference>
<comment type="cofactor">
    <cofactor evidence="1">
        <name>Mg(2+)</name>
        <dbReference type="ChEBI" id="CHEBI:18420"/>
    </cofactor>
</comment>
<dbReference type="CDD" id="cd05398">
    <property type="entry name" value="NT_ClassII-CCAase"/>
    <property type="match status" value="1"/>
</dbReference>
<evidence type="ECO:0000256" key="8">
    <source>
        <dbReference type="ARBA" id="ARBA00022884"/>
    </source>
</evidence>
<evidence type="ECO:0000259" key="10">
    <source>
        <dbReference type="Pfam" id="PF01743"/>
    </source>
</evidence>